<feature type="transmembrane region" description="Helical" evidence="17">
    <location>
        <begin position="159"/>
        <end position="186"/>
    </location>
</feature>
<keyword evidence="18" id="KW-0131">Cell cycle</keyword>
<evidence type="ECO:0000313" key="18">
    <source>
        <dbReference type="EMBL" id="SJZ83141.1"/>
    </source>
</evidence>
<evidence type="ECO:0000256" key="3">
    <source>
        <dbReference type="ARBA" id="ARBA00022679"/>
    </source>
</evidence>
<dbReference type="GO" id="GO:0051301">
    <property type="term" value="P:cell division"/>
    <property type="evidence" value="ECO:0007669"/>
    <property type="project" value="UniProtKB-KW"/>
</dbReference>
<dbReference type="EMBL" id="FUXA01000010">
    <property type="protein sequence ID" value="SJZ83141.1"/>
    <property type="molecule type" value="Genomic_DNA"/>
</dbReference>
<dbReference type="GO" id="GO:0032153">
    <property type="term" value="C:cell division site"/>
    <property type="evidence" value="ECO:0007669"/>
    <property type="project" value="TreeGrafter"/>
</dbReference>
<keyword evidence="5" id="KW-0133">Cell shape</keyword>
<gene>
    <name evidence="18" type="ORF">SAMN02745110_01718</name>
</gene>
<evidence type="ECO:0000256" key="8">
    <source>
        <dbReference type="ARBA" id="ARBA00023136"/>
    </source>
</evidence>
<dbReference type="GO" id="GO:0005886">
    <property type="term" value="C:plasma membrane"/>
    <property type="evidence" value="ECO:0007669"/>
    <property type="project" value="TreeGrafter"/>
</dbReference>
<dbReference type="GO" id="GO:0008360">
    <property type="term" value="P:regulation of cell shape"/>
    <property type="evidence" value="ECO:0007669"/>
    <property type="project" value="UniProtKB-KW"/>
</dbReference>
<evidence type="ECO:0000256" key="11">
    <source>
        <dbReference type="ARBA" id="ARBA00038053"/>
    </source>
</evidence>
<feature type="transmembrane region" description="Helical" evidence="17">
    <location>
        <begin position="59"/>
        <end position="77"/>
    </location>
</feature>
<dbReference type="RefSeq" id="WP_242870216.1">
    <property type="nucleotide sequence ID" value="NZ_FMTO01000009.1"/>
</dbReference>
<keyword evidence="18" id="KW-0132">Cell division</keyword>
<comment type="similarity">
    <text evidence="11">Belongs to the SEDS family. FtsW subfamily.</text>
</comment>
<evidence type="ECO:0000256" key="17">
    <source>
        <dbReference type="SAM" id="Phobius"/>
    </source>
</evidence>
<dbReference type="GO" id="GO:0009252">
    <property type="term" value="P:peptidoglycan biosynthetic process"/>
    <property type="evidence" value="ECO:0007669"/>
    <property type="project" value="UniProtKB-KW"/>
</dbReference>
<keyword evidence="7 17" id="KW-1133">Transmembrane helix</keyword>
<evidence type="ECO:0000256" key="16">
    <source>
        <dbReference type="ARBA" id="ARBA00049966"/>
    </source>
</evidence>
<keyword evidence="6" id="KW-0573">Peptidoglycan synthesis</keyword>
<evidence type="ECO:0000256" key="4">
    <source>
        <dbReference type="ARBA" id="ARBA00022692"/>
    </source>
</evidence>
<dbReference type="Proteomes" id="UP000189857">
    <property type="component" value="Unassembled WGS sequence"/>
</dbReference>
<feature type="transmembrane region" description="Helical" evidence="17">
    <location>
        <begin position="268"/>
        <end position="294"/>
    </location>
</feature>
<comment type="catalytic activity">
    <reaction evidence="15">
        <text>[GlcNAc-(1-&gt;4)-Mur2Ac(oyl-L-Ala-gamma-D-Glu-L-Lys-D-Ala-D-Ala)](n)-di-trans,octa-cis-undecaprenyl diphosphate + beta-D-GlcNAc-(1-&gt;4)-Mur2Ac(oyl-L-Ala-gamma-D-Glu-L-Lys-D-Ala-D-Ala)-di-trans,octa-cis-undecaprenyl diphosphate = [GlcNAc-(1-&gt;4)-Mur2Ac(oyl-L-Ala-gamma-D-Glu-L-Lys-D-Ala-D-Ala)](n+1)-di-trans,octa-cis-undecaprenyl diphosphate + di-trans,octa-cis-undecaprenyl diphosphate + H(+)</text>
        <dbReference type="Rhea" id="RHEA:23708"/>
        <dbReference type="Rhea" id="RHEA-COMP:9602"/>
        <dbReference type="Rhea" id="RHEA-COMP:9603"/>
        <dbReference type="ChEBI" id="CHEBI:15378"/>
        <dbReference type="ChEBI" id="CHEBI:58405"/>
        <dbReference type="ChEBI" id="CHEBI:60033"/>
        <dbReference type="ChEBI" id="CHEBI:78435"/>
        <dbReference type="EC" id="2.4.99.28"/>
    </reaction>
</comment>
<feature type="transmembrane region" description="Helical" evidence="17">
    <location>
        <begin position="344"/>
        <end position="364"/>
    </location>
</feature>
<keyword evidence="8 17" id="KW-0472">Membrane</keyword>
<evidence type="ECO:0000256" key="7">
    <source>
        <dbReference type="ARBA" id="ARBA00022989"/>
    </source>
</evidence>
<feature type="transmembrane region" description="Helical" evidence="17">
    <location>
        <begin position="306"/>
        <end position="324"/>
    </location>
</feature>
<dbReference type="PANTHER" id="PTHR30474">
    <property type="entry name" value="CELL CYCLE PROTEIN"/>
    <property type="match status" value="1"/>
</dbReference>
<feature type="transmembrane region" description="Helical" evidence="17">
    <location>
        <begin position="193"/>
        <end position="214"/>
    </location>
</feature>
<evidence type="ECO:0000256" key="2">
    <source>
        <dbReference type="ARBA" id="ARBA00022676"/>
    </source>
</evidence>
<dbReference type="PANTHER" id="PTHR30474:SF2">
    <property type="entry name" value="PEPTIDOGLYCAN GLYCOSYLTRANSFERASE FTSW-RELATED"/>
    <property type="match status" value="1"/>
</dbReference>
<evidence type="ECO:0000256" key="13">
    <source>
        <dbReference type="ARBA" id="ARBA00041418"/>
    </source>
</evidence>
<evidence type="ECO:0000256" key="12">
    <source>
        <dbReference type="ARBA" id="ARBA00041185"/>
    </source>
</evidence>
<evidence type="ECO:0000256" key="10">
    <source>
        <dbReference type="ARBA" id="ARBA00033270"/>
    </source>
</evidence>
<feature type="transmembrane region" description="Helical" evidence="17">
    <location>
        <begin position="20"/>
        <end position="39"/>
    </location>
</feature>
<dbReference type="InterPro" id="IPR001182">
    <property type="entry name" value="FtsW/RodA"/>
</dbReference>
<evidence type="ECO:0000256" key="14">
    <source>
        <dbReference type="ARBA" id="ARBA00044770"/>
    </source>
</evidence>
<dbReference type="EC" id="2.4.99.28" evidence="14"/>
<comment type="function">
    <text evidence="16">Peptidoglycan polymerase that is essential for cell division.</text>
</comment>
<dbReference type="AlphaFoldDB" id="A0A1T4NV68"/>
<evidence type="ECO:0000256" key="9">
    <source>
        <dbReference type="ARBA" id="ARBA00032370"/>
    </source>
</evidence>
<keyword evidence="4 17" id="KW-0812">Transmembrane</keyword>
<evidence type="ECO:0000313" key="19">
    <source>
        <dbReference type="Proteomes" id="UP000189857"/>
    </source>
</evidence>
<dbReference type="GO" id="GO:0008955">
    <property type="term" value="F:peptidoglycan glycosyltransferase activity"/>
    <property type="evidence" value="ECO:0007669"/>
    <property type="project" value="UniProtKB-EC"/>
</dbReference>
<reference evidence="18 19" key="1">
    <citation type="submission" date="2017-02" db="EMBL/GenBank/DDBJ databases">
        <authorList>
            <person name="Peterson S.W."/>
        </authorList>
    </citation>
    <scope>NUCLEOTIDE SEQUENCE [LARGE SCALE GENOMIC DNA]</scope>
    <source>
        <strain evidence="18 19">ATCC 17233</strain>
    </source>
</reference>
<comment type="subcellular location">
    <subcellularLocation>
        <location evidence="1">Membrane</location>
        <topology evidence="1">Multi-pass membrane protein</topology>
    </subcellularLocation>
</comment>
<feature type="transmembrane region" description="Helical" evidence="17">
    <location>
        <begin position="84"/>
        <end position="103"/>
    </location>
</feature>
<sequence>MAKRRKKKSSFFLAGTYFDYPALFYVLFLTVFGLVMVYSTSSYKGRVMADDAAYFFKRQAVVALLGVGLMTAISFVRYQKIRQFVYIILAGALALLVLIHFTGESANGSTRWLSIGGFSFQPSEIAKLAIIIYMAHICTQNSKGLNNMLDTAKMFVPPILLIIIIAVENLSTAIICGVIMVGMWYVATPKTKYIIAIGILGLAGILVFILKAGYRGNRIEAWLHPETSENGYQTMQSLYAIGSGGLFGRGLGQSIQKMGFIPEAHNDMIFSVICEELGIIGGIGLIVVFVMFLWRFRIIAEGAPDRFGSLIVVGIIIHVGFQVVVNMCVVTNIMPNTGVTLPFISYGGSSLLFLLMEMGLALSVSRQIRPYREKPLKAMKEM</sequence>
<protein>
    <recommendedName>
        <fullName evidence="12">Probable peptidoglycan glycosyltransferase FtsW</fullName>
        <ecNumber evidence="14">2.4.99.28</ecNumber>
    </recommendedName>
    <alternativeName>
        <fullName evidence="13">Cell division protein FtsW</fullName>
    </alternativeName>
    <alternativeName>
        <fullName evidence="10">Cell wall polymerase</fullName>
    </alternativeName>
    <alternativeName>
        <fullName evidence="9">Peptidoglycan polymerase</fullName>
    </alternativeName>
</protein>
<dbReference type="Pfam" id="PF01098">
    <property type="entry name" value="FTSW_RODA_SPOVE"/>
    <property type="match status" value="1"/>
</dbReference>
<name>A0A1T4NV68_9FIRM</name>
<organism evidence="18 19">
    <name type="scientific">Eubacterium ruminantium</name>
    <dbReference type="NCBI Taxonomy" id="42322"/>
    <lineage>
        <taxon>Bacteria</taxon>
        <taxon>Bacillati</taxon>
        <taxon>Bacillota</taxon>
        <taxon>Clostridia</taxon>
        <taxon>Eubacteriales</taxon>
        <taxon>Eubacteriaceae</taxon>
        <taxon>Eubacterium</taxon>
    </lineage>
</organism>
<evidence type="ECO:0000256" key="15">
    <source>
        <dbReference type="ARBA" id="ARBA00049902"/>
    </source>
</evidence>
<proteinExistence type="inferred from homology"/>
<keyword evidence="19" id="KW-1185">Reference proteome</keyword>
<dbReference type="GO" id="GO:0015648">
    <property type="term" value="F:lipid-linked peptidoglycan transporter activity"/>
    <property type="evidence" value="ECO:0007669"/>
    <property type="project" value="TreeGrafter"/>
</dbReference>
<accession>A0A1T4NV68</accession>
<keyword evidence="2" id="KW-0328">Glycosyltransferase</keyword>
<evidence type="ECO:0000256" key="5">
    <source>
        <dbReference type="ARBA" id="ARBA00022960"/>
    </source>
</evidence>
<evidence type="ECO:0000256" key="1">
    <source>
        <dbReference type="ARBA" id="ARBA00004141"/>
    </source>
</evidence>
<keyword evidence="3" id="KW-0808">Transferase</keyword>
<evidence type="ECO:0000256" key="6">
    <source>
        <dbReference type="ARBA" id="ARBA00022984"/>
    </source>
</evidence>